<dbReference type="SUPFAM" id="SSF48371">
    <property type="entry name" value="ARM repeat"/>
    <property type="match status" value="1"/>
</dbReference>
<dbReference type="GO" id="GO:0005768">
    <property type="term" value="C:endosome"/>
    <property type="evidence" value="ECO:0007669"/>
    <property type="project" value="TreeGrafter"/>
</dbReference>
<feature type="compositionally biased region" description="Polar residues" evidence="1">
    <location>
        <begin position="126"/>
        <end position="135"/>
    </location>
</feature>
<evidence type="ECO:0000313" key="4">
    <source>
        <dbReference type="WBParaSite" id="L893_g19452.t1"/>
    </source>
</evidence>
<feature type="domain" description="DOP1-like C-terminal" evidence="2">
    <location>
        <begin position="156"/>
        <end position="496"/>
    </location>
</feature>
<proteinExistence type="predicted"/>
<dbReference type="InterPro" id="IPR056457">
    <property type="entry name" value="DOP1_C"/>
</dbReference>
<feature type="compositionally biased region" description="Polar residues" evidence="1">
    <location>
        <begin position="104"/>
        <end position="117"/>
    </location>
</feature>
<dbReference type="Pfam" id="PF24598">
    <property type="entry name" value="DOP1_C"/>
    <property type="match status" value="1"/>
</dbReference>
<dbReference type="WBParaSite" id="L893_g19452.t1">
    <property type="protein sequence ID" value="L893_g19452.t1"/>
    <property type="gene ID" value="L893_g19452"/>
</dbReference>
<protein>
    <submittedName>
        <fullName evidence="4">Mon2_C domain-containing protein</fullName>
    </submittedName>
</protein>
<dbReference type="PANTHER" id="PTHR14042:SF24">
    <property type="entry name" value="PROTEIN DOPEY-1 HOMOLOG"/>
    <property type="match status" value="1"/>
</dbReference>
<keyword evidence="3" id="KW-1185">Reference proteome</keyword>
<dbReference type="InterPro" id="IPR040314">
    <property type="entry name" value="DOP1"/>
</dbReference>
<feature type="region of interest" description="Disordered" evidence="1">
    <location>
        <begin position="104"/>
        <end position="157"/>
    </location>
</feature>
<evidence type="ECO:0000256" key="1">
    <source>
        <dbReference type="SAM" id="MobiDB-lite"/>
    </source>
</evidence>
<dbReference type="PANTHER" id="PTHR14042">
    <property type="entry name" value="DOPEY-RELATED"/>
    <property type="match status" value="1"/>
</dbReference>
<dbReference type="InterPro" id="IPR016024">
    <property type="entry name" value="ARM-type_fold"/>
</dbReference>
<accession>A0A1I7YTV3</accession>
<name>A0A1I7YTV3_9BILA</name>
<dbReference type="Proteomes" id="UP000095287">
    <property type="component" value="Unplaced"/>
</dbReference>
<organism evidence="3 4">
    <name type="scientific">Steinernema glaseri</name>
    <dbReference type="NCBI Taxonomy" id="37863"/>
    <lineage>
        <taxon>Eukaryota</taxon>
        <taxon>Metazoa</taxon>
        <taxon>Ecdysozoa</taxon>
        <taxon>Nematoda</taxon>
        <taxon>Chromadorea</taxon>
        <taxon>Rhabditida</taxon>
        <taxon>Tylenchina</taxon>
        <taxon>Panagrolaimomorpha</taxon>
        <taxon>Strongyloidoidea</taxon>
        <taxon>Steinernematidae</taxon>
        <taxon>Steinernema</taxon>
    </lineage>
</organism>
<dbReference type="GO" id="GO:0005802">
    <property type="term" value="C:trans-Golgi network"/>
    <property type="evidence" value="ECO:0007669"/>
    <property type="project" value="TreeGrafter"/>
</dbReference>
<evidence type="ECO:0000259" key="2">
    <source>
        <dbReference type="Pfam" id="PF24598"/>
    </source>
</evidence>
<dbReference type="GO" id="GO:0005829">
    <property type="term" value="C:cytosol"/>
    <property type="evidence" value="ECO:0007669"/>
    <property type="project" value="GOC"/>
</dbReference>
<dbReference type="AlphaFoldDB" id="A0A1I7YTV3"/>
<dbReference type="GO" id="GO:0006895">
    <property type="term" value="P:Golgi to endosome transport"/>
    <property type="evidence" value="ECO:0007669"/>
    <property type="project" value="InterPro"/>
</dbReference>
<evidence type="ECO:0000313" key="3">
    <source>
        <dbReference type="Proteomes" id="UP000095287"/>
    </source>
</evidence>
<reference evidence="4" key="1">
    <citation type="submission" date="2016-11" db="UniProtKB">
        <authorList>
            <consortium name="WormBaseParasite"/>
        </authorList>
    </citation>
    <scope>IDENTIFICATION</scope>
</reference>
<sequence length="543" mass="60906">MISEGPLSQLPPRAIFLQFMILVDFVRILGSPAIIEDKHLSRSLQDACQRLTDAVNMIIGWQLEQPTWLKRTLVVKQDTGSMKSMDLSPTVDFSTTPGSLLASESNSIKGSTTSLAGNSAPRYDVQLNSNSQAPSTVGGFEKKSSSNLRSSLKDTAKRDPSFSTQALFLLSENLAELVDSISKSEDKERLLPSITNVWNNTLPFLKAKHTRNARFFLAGSQFLASMSTFNYMRSVWRKSVVDLIGDTGFFKMDQHALKQWLTIVDHLTTQDKSSFKEILSATTAANTGISGIMSNKESDYDHRASVLKRLAFVILSAERDQFQTIMPEIQERLADNLRLNQIPVVHTQVFLCFRVLLLRSKPSNLMSIWPSMISELMSVLMQMEHDLSATQSEDGRCASDQTMQLYLSTCKLLETLCTLPRGHLPQYQMCSWGFVSAITPNARDLFTPHANKIHELLLQKYDPLTDSERSMSSASLTGIKTLTEFRELRPFFHALANQHRNLPGDNSDLLRDSHVLCGNLSLKAAIAHLEHGLYVDFAEHWQL</sequence>